<dbReference type="AlphaFoldDB" id="A0A7J8YBN9"/>
<gene>
    <name evidence="1" type="ORF">Goari_002963</name>
</gene>
<comment type="caution">
    <text evidence="1">The sequence shown here is derived from an EMBL/GenBank/DDBJ whole genome shotgun (WGS) entry which is preliminary data.</text>
</comment>
<protein>
    <submittedName>
        <fullName evidence="1">Uncharacterized protein</fullName>
    </submittedName>
</protein>
<dbReference type="EMBL" id="JABFAA010000011">
    <property type="protein sequence ID" value="MBA0696409.1"/>
    <property type="molecule type" value="Genomic_DNA"/>
</dbReference>
<sequence length="39" mass="4703">MVGKEMWTYQTGTKIPEMFNQELMTPKTKMWMKFICSII</sequence>
<name>A0A7J8YBN9_GOSAI</name>
<evidence type="ECO:0000313" key="2">
    <source>
        <dbReference type="Proteomes" id="UP000593577"/>
    </source>
</evidence>
<reference evidence="1 2" key="1">
    <citation type="journal article" date="2019" name="Genome Biol. Evol.">
        <title>Insights into the evolution of the New World diploid cottons (Gossypium, subgenus Houzingenia) based on genome sequencing.</title>
        <authorList>
            <person name="Grover C.E."/>
            <person name="Arick M.A. 2nd"/>
            <person name="Thrash A."/>
            <person name="Conover J.L."/>
            <person name="Sanders W.S."/>
            <person name="Peterson D.G."/>
            <person name="Frelichowski J.E."/>
            <person name="Scheffler J.A."/>
            <person name="Scheffler B.E."/>
            <person name="Wendel J.F."/>
        </authorList>
    </citation>
    <scope>NUCLEOTIDE SEQUENCE [LARGE SCALE GENOMIC DNA]</scope>
    <source>
        <strain evidence="1">185</strain>
        <tissue evidence="1">Leaf</tissue>
    </source>
</reference>
<accession>A0A7J8YBN9</accession>
<evidence type="ECO:0000313" key="1">
    <source>
        <dbReference type="EMBL" id="MBA0696409.1"/>
    </source>
</evidence>
<dbReference type="Proteomes" id="UP000593577">
    <property type="component" value="Unassembled WGS sequence"/>
</dbReference>
<proteinExistence type="predicted"/>
<keyword evidence="2" id="KW-1185">Reference proteome</keyword>
<organism evidence="1 2">
    <name type="scientific">Gossypium aridum</name>
    <name type="common">American cotton</name>
    <name type="synonym">Erioxylum aridum</name>
    <dbReference type="NCBI Taxonomy" id="34290"/>
    <lineage>
        <taxon>Eukaryota</taxon>
        <taxon>Viridiplantae</taxon>
        <taxon>Streptophyta</taxon>
        <taxon>Embryophyta</taxon>
        <taxon>Tracheophyta</taxon>
        <taxon>Spermatophyta</taxon>
        <taxon>Magnoliopsida</taxon>
        <taxon>eudicotyledons</taxon>
        <taxon>Gunneridae</taxon>
        <taxon>Pentapetalae</taxon>
        <taxon>rosids</taxon>
        <taxon>malvids</taxon>
        <taxon>Malvales</taxon>
        <taxon>Malvaceae</taxon>
        <taxon>Malvoideae</taxon>
        <taxon>Gossypium</taxon>
    </lineage>
</organism>